<dbReference type="PIRSF" id="PIRSF005897">
    <property type="entry name" value="RR_PatA"/>
    <property type="match status" value="1"/>
</dbReference>
<feature type="modified residue" description="4-aspartylphosphate" evidence="2">
    <location>
        <position position="336"/>
    </location>
</feature>
<name>A0A1E5QHB1_9CYAN</name>
<organism evidence="4">
    <name type="scientific">Desertifilum tharense IPPAS B-1220</name>
    <dbReference type="NCBI Taxonomy" id="1781255"/>
    <lineage>
        <taxon>Bacteria</taxon>
        <taxon>Bacillati</taxon>
        <taxon>Cyanobacteriota</taxon>
        <taxon>Cyanophyceae</taxon>
        <taxon>Desertifilales</taxon>
        <taxon>Desertifilaceae</taxon>
        <taxon>Desertifilum</taxon>
    </lineage>
</organism>
<dbReference type="AlphaFoldDB" id="A0A1E5QHB1"/>
<protein>
    <submittedName>
        <fullName evidence="4">Two-component system response regulator</fullName>
    </submittedName>
</protein>
<sequence length="430" mass="48541">MQGQLSEIDIRSILQLIELGQRTGELFVEAYSLPSSLIGSERTGRFSKGALRESLVGQSWFVFFLNGQIIYATVDPDSNRKSRLRDYLRRYRKESALDNLEKPAVRLSGIAATNAPEYGYLWALLENHLLTPAQGRSIIQSMVHETLFDLLSLHSGAFIFELSPALAPQLMTLEIGSLVAQIMQQVQEWKQFHPHIQSPDQCPVLSNEAKVRENFNANTLKTLDRWVDGQTSIRKIARHLHKDVLTVARAIYPYIQQGLVQLVYPASETPSGKREWMRAQEETRVPRIVCIDDGVALCKAVEYILKQQGYEVAAISNPIKALSLVFQLKPDLILCDIAMPELDGYEICAMLRRATLFRQTPIVMLTGKDGFIDRVKARMVGATDYLTKPFGEGELLMILEKYIGPGSRDYSLPNQLLDDALATELELEMR</sequence>
<dbReference type="SMART" id="SM00448">
    <property type="entry name" value="REC"/>
    <property type="match status" value="1"/>
</dbReference>
<evidence type="ECO:0000313" key="4">
    <source>
        <dbReference type="EMBL" id="OEJ73991.1"/>
    </source>
</evidence>
<dbReference type="Pfam" id="PF00072">
    <property type="entry name" value="Response_reg"/>
    <property type="match status" value="1"/>
</dbReference>
<evidence type="ECO:0000259" key="3">
    <source>
        <dbReference type="PROSITE" id="PS50110"/>
    </source>
</evidence>
<dbReference type="SUPFAM" id="SSF52172">
    <property type="entry name" value="CheY-like"/>
    <property type="match status" value="1"/>
</dbReference>
<dbReference type="InterPro" id="IPR024186">
    <property type="entry name" value="Sig_transdc_resp-reg_PatA"/>
</dbReference>
<dbReference type="GO" id="GO:0000160">
    <property type="term" value="P:phosphorelay signal transduction system"/>
    <property type="evidence" value="ECO:0007669"/>
    <property type="project" value="InterPro"/>
</dbReference>
<evidence type="ECO:0000256" key="2">
    <source>
        <dbReference type="PROSITE-ProRule" id="PRU00169"/>
    </source>
</evidence>
<proteinExistence type="predicted"/>
<dbReference type="OrthoDB" id="525404at2"/>
<dbReference type="PANTHER" id="PTHR44591">
    <property type="entry name" value="STRESS RESPONSE REGULATOR PROTEIN 1"/>
    <property type="match status" value="1"/>
</dbReference>
<comment type="caution">
    <text evidence="4">The sequence shown here is derived from an EMBL/GenBank/DDBJ whole genome shotgun (WGS) entry which is preliminary data.</text>
</comment>
<dbReference type="EMBL" id="MJGC01000076">
    <property type="protein sequence ID" value="OEJ73991.1"/>
    <property type="molecule type" value="Genomic_DNA"/>
</dbReference>
<reference evidence="4" key="1">
    <citation type="submission" date="2016-09" db="EMBL/GenBank/DDBJ databases">
        <title>Draft genome of thermotolerant cyanobacterium Desertifilum sp. strain IPPAS B-1220.</title>
        <authorList>
            <person name="Sinetova M.A."/>
            <person name="Bolakhan K."/>
            <person name="Zayadan B.K."/>
            <person name="Mironov K.S."/>
            <person name="Ustinova V."/>
            <person name="Kupriyanova E.V."/>
            <person name="Sidorov R.A."/>
            <person name="Skrypnik A.N."/>
            <person name="Gogoleva N.E."/>
            <person name="Gogolev Y.V."/>
            <person name="Los D.A."/>
        </authorList>
    </citation>
    <scope>NUCLEOTIDE SEQUENCE [LARGE SCALE GENOMIC DNA]</scope>
    <source>
        <strain evidence="4">IPPAS B-1220</strain>
    </source>
</reference>
<keyword evidence="1 2" id="KW-0597">Phosphoprotein</keyword>
<dbReference type="InterPro" id="IPR011006">
    <property type="entry name" value="CheY-like_superfamily"/>
</dbReference>
<dbReference type="Pfam" id="PF14332">
    <property type="entry name" value="DUF4388"/>
    <property type="match status" value="1"/>
</dbReference>
<accession>A0A1E5QHB1</accession>
<dbReference type="InterPro" id="IPR001789">
    <property type="entry name" value="Sig_transdc_resp-reg_receiver"/>
</dbReference>
<dbReference type="Gene3D" id="3.40.50.2300">
    <property type="match status" value="1"/>
</dbReference>
<dbReference type="RefSeq" id="WP_069968408.1">
    <property type="nucleotide sequence ID" value="NZ_CM124774.1"/>
</dbReference>
<feature type="domain" description="Response regulatory" evidence="3">
    <location>
        <begin position="287"/>
        <end position="403"/>
    </location>
</feature>
<evidence type="ECO:0000256" key="1">
    <source>
        <dbReference type="ARBA" id="ARBA00022553"/>
    </source>
</evidence>
<dbReference type="InterPro" id="IPR050595">
    <property type="entry name" value="Bact_response_regulator"/>
</dbReference>
<gene>
    <name evidence="4" type="ORF">BH720_16960</name>
</gene>
<dbReference type="PANTHER" id="PTHR44591:SF3">
    <property type="entry name" value="RESPONSE REGULATORY DOMAIN-CONTAINING PROTEIN"/>
    <property type="match status" value="1"/>
</dbReference>
<dbReference type="PROSITE" id="PS50110">
    <property type="entry name" value="RESPONSE_REGULATORY"/>
    <property type="match status" value="1"/>
</dbReference>
<dbReference type="InterPro" id="IPR025497">
    <property type="entry name" value="PatA-like_N"/>
</dbReference>
<dbReference type="STRING" id="1781255.BH720_16960"/>